<accession>A0AAV4UJW8</accession>
<dbReference type="EMBL" id="BPLQ01011437">
    <property type="protein sequence ID" value="GIY57889.1"/>
    <property type="molecule type" value="Genomic_DNA"/>
</dbReference>
<name>A0AAV4UJW8_9ARAC</name>
<dbReference type="Proteomes" id="UP001054837">
    <property type="component" value="Unassembled WGS sequence"/>
</dbReference>
<comment type="caution">
    <text evidence="2">The sequence shown here is derived from an EMBL/GenBank/DDBJ whole genome shotgun (WGS) entry which is preliminary data.</text>
</comment>
<reference evidence="2 3" key="1">
    <citation type="submission" date="2021-06" db="EMBL/GenBank/DDBJ databases">
        <title>Caerostris darwini draft genome.</title>
        <authorList>
            <person name="Kono N."/>
            <person name="Arakawa K."/>
        </authorList>
    </citation>
    <scope>NUCLEOTIDE SEQUENCE [LARGE SCALE GENOMIC DNA]</scope>
</reference>
<evidence type="ECO:0000256" key="1">
    <source>
        <dbReference type="SAM" id="MobiDB-lite"/>
    </source>
</evidence>
<protein>
    <submittedName>
        <fullName evidence="2">Uncharacterized protein</fullName>
    </submittedName>
</protein>
<gene>
    <name evidence="2" type="ORF">CDAR_197101</name>
</gene>
<proteinExistence type="predicted"/>
<evidence type="ECO:0000313" key="2">
    <source>
        <dbReference type="EMBL" id="GIY57889.1"/>
    </source>
</evidence>
<feature type="compositionally biased region" description="Basic and acidic residues" evidence="1">
    <location>
        <begin position="47"/>
        <end position="65"/>
    </location>
</feature>
<dbReference type="AlphaFoldDB" id="A0AAV4UJW8"/>
<keyword evidence="3" id="KW-1185">Reference proteome</keyword>
<feature type="region of interest" description="Disordered" evidence="1">
    <location>
        <begin position="1"/>
        <end position="95"/>
    </location>
</feature>
<organism evidence="2 3">
    <name type="scientific">Caerostris darwini</name>
    <dbReference type="NCBI Taxonomy" id="1538125"/>
    <lineage>
        <taxon>Eukaryota</taxon>
        <taxon>Metazoa</taxon>
        <taxon>Ecdysozoa</taxon>
        <taxon>Arthropoda</taxon>
        <taxon>Chelicerata</taxon>
        <taxon>Arachnida</taxon>
        <taxon>Araneae</taxon>
        <taxon>Araneomorphae</taxon>
        <taxon>Entelegynae</taxon>
        <taxon>Araneoidea</taxon>
        <taxon>Araneidae</taxon>
        <taxon>Caerostris</taxon>
    </lineage>
</organism>
<evidence type="ECO:0000313" key="3">
    <source>
        <dbReference type="Proteomes" id="UP001054837"/>
    </source>
</evidence>
<sequence length="95" mass="10819">MMPPEKYPPTEENREDLEPGTGSSRKHVRSLRNLKLVSSSAQVSSRSFERPARRLSQTDDRRRNSNPDPSTKRTRPKRPAPMPAEQSGARLPPRD</sequence>